<gene>
    <name evidence="2" type="ORF">EVA_10120</name>
</gene>
<protein>
    <submittedName>
        <fullName evidence="2">Uncharacterized protein</fullName>
    </submittedName>
</protein>
<reference evidence="2" key="1">
    <citation type="journal article" date="2012" name="PLoS ONE">
        <title>Gene sets for utilization of primary and secondary nutrition supplies in the distal gut of endangered iberian lynx.</title>
        <authorList>
            <person name="Alcaide M."/>
            <person name="Messina E."/>
            <person name="Richter M."/>
            <person name="Bargiela R."/>
            <person name="Peplies J."/>
            <person name="Huws S.A."/>
            <person name="Newbold C.J."/>
            <person name="Golyshin P.N."/>
            <person name="Simon M.A."/>
            <person name="Lopez G."/>
            <person name="Yakimov M.M."/>
            <person name="Ferrer M."/>
        </authorList>
    </citation>
    <scope>NUCLEOTIDE SEQUENCE</scope>
</reference>
<feature type="transmembrane region" description="Helical" evidence="1">
    <location>
        <begin position="274"/>
        <end position="293"/>
    </location>
</feature>
<dbReference type="AlphaFoldDB" id="J9GII8"/>
<organism evidence="2">
    <name type="scientific">gut metagenome</name>
    <dbReference type="NCBI Taxonomy" id="749906"/>
    <lineage>
        <taxon>unclassified sequences</taxon>
        <taxon>metagenomes</taxon>
        <taxon>organismal metagenomes</taxon>
    </lineage>
</organism>
<comment type="caution">
    <text evidence="2">The sequence shown here is derived from an EMBL/GenBank/DDBJ whole genome shotgun (WGS) entry which is preliminary data.</text>
</comment>
<proteinExistence type="predicted"/>
<evidence type="ECO:0000313" key="2">
    <source>
        <dbReference type="EMBL" id="EJX01773.1"/>
    </source>
</evidence>
<dbReference type="EMBL" id="AMCI01002821">
    <property type="protein sequence ID" value="EJX01773.1"/>
    <property type="molecule type" value="Genomic_DNA"/>
</dbReference>
<keyword evidence="1" id="KW-0472">Membrane</keyword>
<keyword evidence="1" id="KW-1133">Transmembrane helix</keyword>
<accession>J9GII8</accession>
<keyword evidence="1" id="KW-0812">Transmembrane</keyword>
<evidence type="ECO:0000256" key="1">
    <source>
        <dbReference type="SAM" id="Phobius"/>
    </source>
</evidence>
<sequence length="303" mass="34674">MIAGLSIAISSYSTSTPFFLVCTTQQVQSNVAIAFTSVWGMDYNICDIKGSAAIVMIGNLSNKATSIIPQISVISFVLMIHNPKIVPITPFLLWKGDGPTPCMVIGHSFRICHHFLSEPKIFQRRCIKRNETFPFYFCQQIYMLFSCFAHLRNRHILGSPLILEPQLFLHTFRFLIAITVTTPHTSKVQIFKGMLQQFSCSFQNKALSPIWNPQPVAQFCFVILRCEIVMMKTYASDGKSSFPQNDGIGLWNHQYISNHLTAILHTGMYRPPSYWSNMWIFCVFIAFFSIRFFPRTENAPFCF</sequence>
<name>J9GII8_9ZZZZ</name>